<feature type="transmembrane region" description="Helical" evidence="1">
    <location>
        <begin position="57"/>
        <end position="75"/>
    </location>
</feature>
<reference evidence="2" key="2">
    <citation type="submission" date="2022-01" db="EMBL/GenBank/DDBJ databases">
        <authorList>
            <person name="Yamashiro T."/>
            <person name="Shiraishi A."/>
            <person name="Satake H."/>
            <person name="Nakayama K."/>
        </authorList>
    </citation>
    <scope>NUCLEOTIDE SEQUENCE</scope>
</reference>
<evidence type="ECO:0000256" key="1">
    <source>
        <dbReference type="SAM" id="Phobius"/>
    </source>
</evidence>
<accession>A0ABQ5H3L3</accession>
<gene>
    <name evidence="2" type="ORF">Tco_1056753</name>
</gene>
<reference evidence="2" key="1">
    <citation type="journal article" date="2022" name="Int. J. Mol. Sci.">
        <title>Draft Genome of Tanacetum Coccineum: Genomic Comparison of Closely Related Tanacetum-Family Plants.</title>
        <authorList>
            <person name="Yamashiro T."/>
            <person name="Shiraishi A."/>
            <person name="Nakayama K."/>
            <person name="Satake H."/>
        </authorList>
    </citation>
    <scope>NUCLEOTIDE SEQUENCE</scope>
</reference>
<keyword evidence="1" id="KW-1133">Transmembrane helix</keyword>
<name>A0ABQ5H3L3_9ASTR</name>
<dbReference type="Proteomes" id="UP001151760">
    <property type="component" value="Unassembled WGS sequence"/>
</dbReference>
<keyword evidence="3" id="KW-1185">Reference proteome</keyword>
<organism evidence="2 3">
    <name type="scientific">Tanacetum coccineum</name>
    <dbReference type="NCBI Taxonomy" id="301880"/>
    <lineage>
        <taxon>Eukaryota</taxon>
        <taxon>Viridiplantae</taxon>
        <taxon>Streptophyta</taxon>
        <taxon>Embryophyta</taxon>
        <taxon>Tracheophyta</taxon>
        <taxon>Spermatophyta</taxon>
        <taxon>Magnoliopsida</taxon>
        <taxon>eudicotyledons</taxon>
        <taxon>Gunneridae</taxon>
        <taxon>Pentapetalae</taxon>
        <taxon>asterids</taxon>
        <taxon>campanulids</taxon>
        <taxon>Asterales</taxon>
        <taxon>Asteraceae</taxon>
        <taxon>Asteroideae</taxon>
        <taxon>Anthemideae</taxon>
        <taxon>Anthemidinae</taxon>
        <taxon>Tanacetum</taxon>
    </lineage>
</organism>
<evidence type="ECO:0000313" key="2">
    <source>
        <dbReference type="EMBL" id="GJT82411.1"/>
    </source>
</evidence>
<proteinExistence type="predicted"/>
<evidence type="ECO:0000313" key="3">
    <source>
        <dbReference type="Proteomes" id="UP001151760"/>
    </source>
</evidence>
<comment type="caution">
    <text evidence="2">The sequence shown here is derived from an EMBL/GenBank/DDBJ whole genome shotgun (WGS) entry which is preliminary data.</text>
</comment>
<keyword evidence="1" id="KW-0812">Transmembrane</keyword>
<dbReference type="EMBL" id="BQNB010019165">
    <property type="protein sequence ID" value="GJT82411.1"/>
    <property type="molecule type" value="Genomic_DNA"/>
</dbReference>
<protein>
    <submittedName>
        <fullName evidence="2">Uncharacterized protein</fullName>
    </submittedName>
</protein>
<keyword evidence="1" id="KW-0472">Membrane</keyword>
<sequence>MTDKTQDPFCDKTQNRHATLAGAKPNTKHLNWYGFEGSDEGDGGGGEMMVDLVVGVGWMRSGGGVTAGVMMVLVVRGRRQVAGKMAGAAPDLEREEMEAMSK</sequence>